<dbReference type="PANTHER" id="PTHR43788:SF6">
    <property type="entry name" value="DNA HELICASE B"/>
    <property type="match status" value="1"/>
</dbReference>
<evidence type="ECO:0000256" key="3">
    <source>
        <dbReference type="SAM" id="MobiDB-lite"/>
    </source>
</evidence>
<comment type="caution">
    <text evidence="5">The sequence shown here is derived from an EMBL/GenBank/DDBJ whole genome shotgun (WGS) entry which is preliminary data.</text>
</comment>
<evidence type="ECO:0000313" key="6">
    <source>
        <dbReference type="Proteomes" id="UP000295023"/>
    </source>
</evidence>
<dbReference type="RefSeq" id="WP_132294200.1">
    <property type="nucleotide sequence ID" value="NZ_SKBM01000025.1"/>
</dbReference>
<organism evidence="5 6">
    <name type="scientific">Roseicella aquatilis</name>
    <dbReference type="NCBI Taxonomy" id="2527868"/>
    <lineage>
        <taxon>Bacteria</taxon>
        <taxon>Pseudomonadati</taxon>
        <taxon>Pseudomonadota</taxon>
        <taxon>Alphaproteobacteria</taxon>
        <taxon>Acetobacterales</taxon>
        <taxon>Roseomonadaceae</taxon>
        <taxon>Roseicella</taxon>
    </lineage>
</organism>
<dbReference type="SMART" id="SM00382">
    <property type="entry name" value="AAA"/>
    <property type="match status" value="1"/>
</dbReference>
<evidence type="ECO:0000313" key="5">
    <source>
        <dbReference type="EMBL" id="TCZ55800.1"/>
    </source>
</evidence>
<dbReference type="NCBIfam" id="NF041492">
    <property type="entry name" value="MobF"/>
    <property type="match status" value="1"/>
</dbReference>
<dbReference type="SUPFAM" id="SSF52540">
    <property type="entry name" value="P-loop containing nucleoside triphosphate hydrolases"/>
    <property type="match status" value="2"/>
</dbReference>
<dbReference type="GO" id="GO:0003678">
    <property type="term" value="F:DNA helicase activity"/>
    <property type="evidence" value="ECO:0007669"/>
    <property type="project" value="UniProtKB-ARBA"/>
</dbReference>
<gene>
    <name evidence="5" type="ORF">EXY23_20950</name>
</gene>
<dbReference type="GO" id="GO:0005524">
    <property type="term" value="F:ATP binding"/>
    <property type="evidence" value="ECO:0007669"/>
    <property type="project" value="UniProtKB-KW"/>
</dbReference>
<dbReference type="InterPro" id="IPR027417">
    <property type="entry name" value="P-loop_NTPase"/>
</dbReference>
<dbReference type="InterPro" id="IPR014862">
    <property type="entry name" value="TrwC"/>
</dbReference>
<keyword evidence="1" id="KW-0547">Nucleotide-binding</keyword>
<dbReference type="Gene3D" id="3.40.50.300">
    <property type="entry name" value="P-loop containing nucleotide triphosphate hydrolases"/>
    <property type="match status" value="1"/>
</dbReference>
<dbReference type="EMBL" id="SKBM01000025">
    <property type="protein sequence ID" value="TCZ55800.1"/>
    <property type="molecule type" value="Genomic_DNA"/>
</dbReference>
<dbReference type="InterPro" id="IPR014059">
    <property type="entry name" value="TraI/TrwC_relax"/>
</dbReference>
<name>A0A4R4D621_9PROT</name>
<dbReference type="Pfam" id="PF13604">
    <property type="entry name" value="AAA_30"/>
    <property type="match status" value="1"/>
</dbReference>
<reference evidence="5 6" key="1">
    <citation type="submission" date="2019-03" db="EMBL/GenBank/DDBJ databases">
        <title>Paracraurococcus aquatilis NE82 genome sequence.</title>
        <authorList>
            <person name="Zhao Y."/>
            <person name="Du Z."/>
        </authorList>
    </citation>
    <scope>NUCLEOTIDE SEQUENCE [LARGE SCALE GENOMIC DNA]</scope>
    <source>
        <strain evidence="5 6">NE82</strain>
    </source>
</reference>
<dbReference type="InterPro" id="IPR050534">
    <property type="entry name" value="Coronavir_polyprotein_1ab"/>
</dbReference>
<evidence type="ECO:0000256" key="1">
    <source>
        <dbReference type="ARBA" id="ARBA00022741"/>
    </source>
</evidence>
<dbReference type="SUPFAM" id="SSF55464">
    <property type="entry name" value="Origin of replication-binding domain, RBD-like"/>
    <property type="match status" value="1"/>
</dbReference>
<sequence>MLRIHQSVSAAEAKSYYTQSLGHADYYVQGQEIAGHWHGALAARLGLSGPVTREAFHALCDNRDPSTGRTLTARQKDDRRPGYDLTFSAPKSVALLYAMTNDARILAAFDAASNATMHEIEAEMRTRVRRSGQDTDRVTGNAVYADFTHFTTRPVDGQPDPDLHRHYYLFNVTWDPVEQRYKAAQLGDIKRDAGYFEAAFHARLAAGLSALGFRIERHGEKWWDVAGIPREMIERFSRRSAEIQAKAAALGITDPDAKGALGARTRQGKDTSFGLEELRGLWGARMSMKERLQLEAVVRAAAVGERSPPIGERVTPATAMDFALAHAFERASVTSEKQLLASALWRGCGVALPEQLLAELARPEMIAREVEGRRLVTTRAVMAQEQAMIAYAREGRGMCAMLGTGRHAFQDTRLNAQQRAAVEHLLTSRDQVIAVRGGAGTGKSTLLKEAVAGIEEGGCQVGLFAPTAAAVDVLKSDGFQEAATVQRLLVDPELQAAMRGGVILIDEAGLVGVPTMARVFRIAEAVGARVILSGDTRQHTAVERGDAMRLLERSAGLPVAEVQTILRQTKIEYRDAVAAVARGDAAGGLARLDALGWVTEGDTITRNEALVRDYLAAISVGKTALIVAPTHREGEAATRLVREALQATGRLGSEERTVSALRDLRFTEAEKADPYRYQPGMVVEFHQHARAIKSGTRLRVTRIDDLGRVVAVDEHGRAHALPLDTPGRFTVYQPHALALALGDLVRITRNTTSLDGHKLARGNVYRLVGFTKTGDLRIEAGREEWCVSADHGHLTHGYVATSYAAQGRTVDQVFLLQTAQSLPATFAEQFYVSLSRGRERARIYTDDRQGLLAAVARSSQRGSATELLEGQLDRDSLKPRAAARRRQQARTQRYAAYLEEQLGDVTADSDGSRRGRDVSART</sequence>
<dbReference type="Proteomes" id="UP000295023">
    <property type="component" value="Unassembled WGS sequence"/>
</dbReference>
<evidence type="ECO:0000256" key="2">
    <source>
        <dbReference type="ARBA" id="ARBA00022840"/>
    </source>
</evidence>
<protein>
    <submittedName>
        <fullName evidence="5">Conjugative relaxase</fullName>
    </submittedName>
</protein>
<keyword evidence="2" id="KW-0067">ATP-binding</keyword>
<evidence type="ECO:0000259" key="4">
    <source>
        <dbReference type="SMART" id="SM00382"/>
    </source>
</evidence>
<keyword evidence="6" id="KW-1185">Reference proteome</keyword>
<dbReference type="CDD" id="cd17933">
    <property type="entry name" value="DEXSc_RecD-like"/>
    <property type="match status" value="1"/>
</dbReference>
<dbReference type="PANTHER" id="PTHR43788">
    <property type="entry name" value="DNA2/NAM7 HELICASE FAMILY MEMBER"/>
    <property type="match status" value="1"/>
</dbReference>
<proteinExistence type="predicted"/>
<feature type="region of interest" description="Disordered" evidence="3">
    <location>
        <begin position="62"/>
        <end position="83"/>
    </location>
</feature>
<dbReference type="NCBIfam" id="TIGR02686">
    <property type="entry name" value="relax_trwC"/>
    <property type="match status" value="1"/>
</dbReference>
<dbReference type="Pfam" id="PF08751">
    <property type="entry name" value="TrwC"/>
    <property type="match status" value="1"/>
</dbReference>
<feature type="domain" description="AAA+ ATPase" evidence="4">
    <location>
        <begin position="429"/>
        <end position="555"/>
    </location>
</feature>
<dbReference type="InterPro" id="IPR003593">
    <property type="entry name" value="AAA+_ATPase"/>
</dbReference>
<accession>A0A4R4D621</accession>
<dbReference type="OrthoDB" id="1826980at2"/>
<dbReference type="AlphaFoldDB" id="A0A4R4D621"/>